<dbReference type="SUPFAM" id="SSF55469">
    <property type="entry name" value="FMN-dependent nitroreductase-like"/>
    <property type="match status" value="1"/>
</dbReference>
<dbReference type="InterPro" id="IPR000415">
    <property type="entry name" value="Nitroreductase-like"/>
</dbReference>
<name>A0A0B5EWP7_STRA4</name>
<dbReference type="PANTHER" id="PTHR23026">
    <property type="entry name" value="NADPH NITROREDUCTASE"/>
    <property type="match status" value="1"/>
</dbReference>
<dbReference type="InterPro" id="IPR050627">
    <property type="entry name" value="Nitroreductase/BluB"/>
</dbReference>
<proteinExistence type="predicted"/>
<protein>
    <recommendedName>
        <fullName evidence="3">Nitroreductase</fullName>
    </recommendedName>
</protein>
<accession>A0A0B5EWP7</accession>
<dbReference type="NCBIfam" id="NF047509">
    <property type="entry name" value="Rv3131_FMN_oxido"/>
    <property type="match status" value="1"/>
</dbReference>
<dbReference type="PANTHER" id="PTHR23026:SF123">
    <property type="entry name" value="NAD(P)H NITROREDUCTASE RV3131-RELATED"/>
    <property type="match status" value="1"/>
</dbReference>
<dbReference type="EMBL" id="CP010519">
    <property type="protein sequence ID" value="AJE83635.1"/>
    <property type="molecule type" value="Genomic_DNA"/>
</dbReference>
<evidence type="ECO:0000313" key="1">
    <source>
        <dbReference type="EMBL" id="AJE83635.1"/>
    </source>
</evidence>
<dbReference type="Gene3D" id="3.40.109.10">
    <property type="entry name" value="NADH Oxidase"/>
    <property type="match status" value="1"/>
</dbReference>
<dbReference type="GO" id="GO:0016491">
    <property type="term" value="F:oxidoreductase activity"/>
    <property type="evidence" value="ECO:0007669"/>
    <property type="project" value="InterPro"/>
</dbReference>
<reference evidence="1 2" key="1">
    <citation type="submission" date="2015-01" db="EMBL/GenBank/DDBJ databases">
        <title>Enhanced salinomycin production by adjusting the supply of polyketide extender units in Streptomyce albus DSM 41398.</title>
        <authorList>
            <person name="Lu C."/>
        </authorList>
    </citation>
    <scope>NUCLEOTIDE SEQUENCE [LARGE SCALE GENOMIC DNA]</scope>
    <source>
        <strain evidence="2">ATCC 21838 / DSM 41398 / FERM P-419 / JCM 4703 / NBRC 107858</strain>
    </source>
</reference>
<dbReference type="AlphaFoldDB" id="A0A0B5EWP7"/>
<dbReference type="KEGG" id="sals:SLNWT_3259"/>
<sequence length="304" mass="33386">MHNAQPWSFRYTPATRTFHLYADLSRAMLHADPSTRGLHLGCGAALLNLRVAAAHAGWSTATTLLPQSGSPTWLAAMRLRRHHAVEDLTVLYPAIADRHTSRSPYTDRPLPAEVRRALVEAARKEGAGLAFPEGPHLRFVGDLVRDAESYHRMDIGLESETRSWTRRDPAAPVADGVPTEAFGPRWRSGTTAIRDFAGRVPVPGRETGAFEELPQLALLTTEHDSPADWLRAGQALERVLLLATAHGVSTSFATQPLEWTDLRWAVRDPLTTSGPVQMILRLGYGPEGTPTPRRPVDQVLIVDG</sequence>
<organism evidence="1 2">
    <name type="scientific">Streptomyces albus (strain ATCC 21838 / DSM 41398 / FERM P-419 / JCM 4703 / NBRC 107858)</name>
    <dbReference type="NCBI Taxonomy" id="1081613"/>
    <lineage>
        <taxon>Bacteria</taxon>
        <taxon>Bacillati</taxon>
        <taxon>Actinomycetota</taxon>
        <taxon>Actinomycetes</taxon>
        <taxon>Kitasatosporales</taxon>
        <taxon>Streptomycetaceae</taxon>
        <taxon>Streptomyces</taxon>
    </lineage>
</organism>
<keyword evidence="2" id="KW-1185">Reference proteome</keyword>
<dbReference type="Proteomes" id="UP000031523">
    <property type="component" value="Chromosome"/>
</dbReference>
<gene>
    <name evidence="1" type="ORF">SLNWT_3259</name>
</gene>
<evidence type="ECO:0000313" key="2">
    <source>
        <dbReference type="Proteomes" id="UP000031523"/>
    </source>
</evidence>
<evidence type="ECO:0008006" key="3">
    <source>
        <dbReference type="Google" id="ProtNLM"/>
    </source>
</evidence>